<organism evidence="1 2">
    <name type="scientific">Camellia lanceoleosa</name>
    <dbReference type="NCBI Taxonomy" id="1840588"/>
    <lineage>
        <taxon>Eukaryota</taxon>
        <taxon>Viridiplantae</taxon>
        <taxon>Streptophyta</taxon>
        <taxon>Embryophyta</taxon>
        <taxon>Tracheophyta</taxon>
        <taxon>Spermatophyta</taxon>
        <taxon>Magnoliopsida</taxon>
        <taxon>eudicotyledons</taxon>
        <taxon>Gunneridae</taxon>
        <taxon>Pentapetalae</taxon>
        <taxon>asterids</taxon>
        <taxon>Ericales</taxon>
        <taxon>Theaceae</taxon>
        <taxon>Camellia</taxon>
    </lineage>
</organism>
<evidence type="ECO:0000313" key="1">
    <source>
        <dbReference type="EMBL" id="KAI8012742.1"/>
    </source>
</evidence>
<reference evidence="1 2" key="1">
    <citation type="journal article" date="2022" name="Plant J.">
        <title>Chromosome-level genome of Camellia lanceoleosa provides a valuable resource for understanding genome evolution and self-incompatibility.</title>
        <authorList>
            <person name="Gong W."/>
            <person name="Xiao S."/>
            <person name="Wang L."/>
            <person name="Liao Z."/>
            <person name="Chang Y."/>
            <person name="Mo W."/>
            <person name="Hu G."/>
            <person name="Li W."/>
            <person name="Zhao G."/>
            <person name="Zhu H."/>
            <person name="Hu X."/>
            <person name="Ji K."/>
            <person name="Xiang X."/>
            <person name="Song Q."/>
            <person name="Yuan D."/>
            <person name="Jin S."/>
            <person name="Zhang L."/>
        </authorList>
    </citation>
    <scope>NUCLEOTIDE SEQUENCE [LARGE SCALE GENOMIC DNA]</scope>
    <source>
        <strain evidence="1">SQ_2022a</strain>
    </source>
</reference>
<comment type="caution">
    <text evidence="1">The sequence shown here is derived from an EMBL/GenBank/DDBJ whole genome shotgun (WGS) entry which is preliminary data.</text>
</comment>
<accession>A0ACC0HIN9</accession>
<protein>
    <submittedName>
        <fullName evidence="1">Protein SIEVE ELEMENT OCCLUSION B</fullName>
    </submittedName>
</protein>
<sequence>MEKCEPLQMSKQQEVGHDHCKCEAGVVAPGVVVQSTVVPIVEHVSPILVPKPNVVVESTGMHGHADALEERTTVDGLDAILDELAYIMHKVSCELSCKCSSGADAHATTMAILNMLSNYSWDAKVRHAETFQMLIRLFEMSHVDNVRFLKALIYSKDDQLPLVEGNTPPDQYSNATLNLS</sequence>
<proteinExistence type="predicted"/>
<gene>
    <name evidence="1" type="ORF">LOK49_LG06G02898</name>
</gene>
<dbReference type="EMBL" id="CM045762">
    <property type="protein sequence ID" value="KAI8012742.1"/>
    <property type="molecule type" value="Genomic_DNA"/>
</dbReference>
<evidence type="ECO:0000313" key="2">
    <source>
        <dbReference type="Proteomes" id="UP001060215"/>
    </source>
</evidence>
<name>A0ACC0HIN9_9ERIC</name>
<dbReference type="Proteomes" id="UP001060215">
    <property type="component" value="Chromosome 5"/>
</dbReference>
<keyword evidence="2" id="KW-1185">Reference proteome</keyword>